<dbReference type="AlphaFoldDB" id="A0A9N9C0H1"/>
<comment type="caution">
    <text evidence="1">The sequence shown here is derived from an EMBL/GenBank/DDBJ whole genome shotgun (WGS) entry which is preliminary data.</text>
</comment>
<proteinExistence type="predicted"/>
<organism evidence="1 2">
    <name type="scientific">Dentiscutata erythropus</name>
    <dbReference type="NCBI Taxonomy" id="1348616"/>
    <lineage>
        <taxon>Eukaryota</taxon>
        <taxon>Fungi</taxon>
        <taxon>Fungi incertae sedis</taxon>
        <taxon>Mucoromycota</taxon>
        <taxon>Glomeromycotina</taxon>
        <taxon>Glomeromycetes</taxon>
        <taxon>Diversisporales</taxon>
        <taxon>Gigasporaceae</taxon>
        <taxon>Dentiscutata</taxon>
    </lineage>
</organism>
<keyword evidence="2" id="KW-1185">Reference proteome</keyword>
<evidence type="ECO:0000313" key="2">
    <source>
        <dbReference type="Proteomes" id="UP000789405"/>
    </source>
</evidence>
<sequence>TSETPRDRKNCLAKESYTRLKSLLTAEQLEHRHVWQREIYKLRTEADSSEQADYRCNTQCAAYMHRIQQKRASNAAFGTNGCGMFSLSCPTLDRRKGGWGVFNPVFSICCVNGKVQLPIINQPPKPLLSLLTGEDSRSCSLLPDSNLMPAFSQIYFYDAEEQLAYRQYIMPNLDFLHENSFQTLNFVIIKAHNEHQYVPPSVLEIAVLMVDDGQEIEPSN</sequence>
<gene>
    <name evidence="1" type="ORF">DERYTH_LOCUS6868</name>
</gene>
<dbReference type="OrthoDB" id="2447509at2759"/>
<feature type="non-terminal residue" evidence="1">
    <location>
        <position position="220"/>
    </location>
</feature>
<protein>
    <submittedName>
        <fullName evidence="1">22796_t:CDS:1</fullName>
    </submittedName>
</protein>
<name>A0A9N9C0H1_9GLOM</name>
<dbReference type="EMBL" id="CAJVPY010003200">
    <property type="protein sequence ID" value="CAG8584736.1"/>
    <property type="molecule type" value="Genomic_DNA"/>
</dbReference>
<evidence type="ECO:0000313" key="1">
    <source>
        <dbReference type="EMBL" id="CAG8584736.1"/>
    </source>
</evidence>
<accession>A0A9N9C0H1</accession>
<reference evidence="1" key="1">
    <citation type="submission" date="2021-06" db="EMBL/GenBank/DDBJ databases">
        <authorList>
            <person name="Kallberg Y."/>
            <person name="Tangrot J."/>
            <person name="Rosling A."/>
        </authorList>
    </citation>
    <scope>NUCLEOTIDE SEQUENCE</scope>
    <source>
        <strain evidence="1">MA453B</strain>
    </source>
</reference>
<dbReference type="Proteomes" id="UP000789405">
    <property type="component" value="Unassembled WGS sequence"/>
</dbReference>